<evidence type="ECO:0000259" key="3">
    <source>
        <dbReference type="PROSITE" id="PS51352"/>
    </source>
</evidence>
<dbReference type="Gene3D" id="3.40.30.10">
    <property type="entry name" value="Glutaredoxin"/>
    <property type="match status" value="1"/>
</dbReference>
<comment type="function">
    <text evidence="1">May be required for disulfide bond formation in some proteins.</text>
</comment>
<dbReference type="EMBL" id="CP110820">
    <property type="protein sequence ID" value="WPX96492.1"/>
    <property type="molecule type" value="Genomic_DNA"/>
</dbReference>
<dbReference type="Proteomes" id="UP001327219">
    <property type="component" value="Chromosome"/>
</dbReference>
<dbReference type="Pfam" id="PF13462">
    <property type="entry name" value="Thioredoxin_4"/>
    <property type="match status" value="1"/>
</dbReference>
<dbReference type="SUPFAM" id="SSF52833">
    <property type="entry name" value="Thioredoxin-like"/>
    <property type="match status" value="1"/>
</dbReference>
<evidence type="ECO:0000256" key="1">
    <source>
        <dbReference type="ARBA" id="ARBA00003565"/>
    </source>
</evidence>
<sequence length="376" mass="39951">MKTKNIAIVLLTLLVVFAGYLYYKKSKQDEVKVGAELSQGNVVGATATESGAEPSSGTPETANTDAPATPAESDSSAEPSSGAPEATNTDAPATPAASDSSAEPSSGAPEATNADTPATPAVSDSSAESSNTESSANTGAAPAAPVSETDASNVNTVTKNEVVNIVRDELKNHPEIIVEALKDHANAQQKEEQRLMSKAVKDNNDALVNNDSDPKYGNSSAKGIIVHYYDYNCSYCKKMSEVIKKLIDEKHNVYIVFKELPVLGDSSVKASKAALAVNKIAPKQYLDFHFALMESRDNGNIDQKIDKIAKSLKINIVQLHKAMENKELDEILENNIKLATTIGIRGVPDIIINGDLYPGAISYEEALKALGEDNKN</sequence>
<keyword evidence="5" id="KW-1185">Reference proteome</keyword>
<feature type="region of interest" description="Disordered" evidence="2">
    <location>
        <begin position="47"/>
        <end position="155"/>
    </location>
</feature>
<feature type="compositionally biased region" description="Low complexity" evidence="2">
    <location>
        <begin position="65"/>
        <end position="112"/>
    </location>
</feature>
<feature type="domain" description="Thioredoxin" evidence="3">
    <location>
        <begin position="189"/>
        <end position="375"/>
    </location>
</feature>
<dbReference type="InterPro" id="IPR012336">
    <property type="entry name" value="Thioredoxin-like_fold"/>
</dbReference>
<feature type="compositionally biased region" description="Polar residues" evidence="2">
    <location>
        <begin position="47"/>
        <end position="64"/>
    </location>
</feature>
<proteinExistence type="predicted"/>
<dbReference type="RefSeq" id="WP_323733275.1">
    <property type="nucleotide sequence ID" value="NZ_CP110820.1"/>
</dbReference>
<evidence type="ECO:0000313" key="4">
    <source>
        <dbReference type="EMBL" id="WPX96492.1"/>
    </source>
</evidence>
<dbReference type="CDD" id="cd03023">
    <property type="entry name" value="DsbA_Com1_like"/>
    <property type="match status" value="1"/>
</dbReference>
<dbReference type="PANTHER" id="PTHR35272">
    <property type="entry name" value="THIOL:DISULFIDE INTERCHANGE PROTEIN DSBC-RELATED"/>
    <property type="match status" value="1"/>
</dbReference>
<name>A0ABZ0UKL7_9RICK</name>
<dbReference type="InterPro" id="IPR013766">
    <property type="entry name" value="Thioredoxin_domain"/>
</dbReference>
<dbReference type="InterPro" id="IPR036249">
    <property type="entry name" value="Thioredoxin-like_sf"/>
</dbReference>
<protein>
    <submittedName>
        <fullName evidence="4">DbsA family protein</fullName>
    </submittedName>
</protein>
<evidence type="ECO:0000256" key="2">
    <source>
        <dbReference type="SAM" id="MobiDB-lite"/>
    </source>
</evidence>
<dbReference type="PROSITE" id="PS51352">
    <property type="entry name" value="THIOREDOXIN_2"/>
    <property type="match status" value="1"/>
</dbReference>
<evidence type="ECO:0000313" key="5">
    <source>
        <dbReference type="Proteomes" id="UP001327219"/>
    </source>
</evidence>
<feature type="compositionally biased region" description="Low complexity" evidence="2">
    <location>
        <begin position="125"/>
        <end position="138"/>
    </location>
</feature>
<reference evidence="4 5" key="1">
    <citation type="submission" date="2022-11" db="EMBL/GenBank/DDBJ databases">
        <title>Host association and intracellularity evolved multiple times independently in the Rickettsiales.</title>
        <authorList>
            <person name="Castelli M."/>
            <person name="Nardi T."/>
            <person name="Gammuto L."/>
            <person name="Bellinzona G."/>
            <person name="Sabaneyeva E."/>
            <person name="Potekhin A."/>
            <person name="Serra V."/>
            <person name="Petroni G."/>
            <person name="Sassera D."/>
        </authorList>
    </citation>
    <scope>NUCLEOTIDE SEQUENCE [LARGE SCALE GENOMIC DNA]</scope>
    <source>
        <strain evidence="4 5">NDG2</strain>
    </source>
</reference>
<accession>A0ABZ0UKL7</accession>
<organism evidence="4 5">
    <name type="scientific">Candidatus Bandiella euplotis</name>
    <dbReference type="NCBI Taxonomy" id="1664265"/>
    <lineage>
        <taxon>Bacteria</taxon>
        <taxon>Pseudomonadati</taxon>
        <taxon>Pseudomonadota</taxon>
        <taxon>Alphaproteobacteria</taxon>
        <taxon>Rickettsiales</taxon>
        <taxon>Candidatus Midichloriaceae</taxon>
        <taxon>Candidatus Bandiella</taxon>
    </lineage>
</organism>
<gene>
    <name evidence="4" type="ORF">Bandiella_00608</name>
</gene>
<dbReference type="PANTHER" id="PTHR35272:SF3">
    <property type="entry name" value="THIOL:DISULFIDE INTERCHANGE PROTEIN DSBC"/>
    <property type="match status" value="1"/>
</dbReference>
<dbReference type="InterPro" id="IPR051470">
    <property type="entry name" value="Thiol:disulfide_interchange"/>
</dbReference>